<evidence type="ECO:0000313" key="3">
    <source>
        <dbReference type="Proteomes" id="UP000824107"/>
    </source>
</evidence>
<comment type="caution">
    <text evidence="2">The sequence shown here is derived from an EMBL/GenBank/DDBJ whole genome shotgun (WGS) entry which is preliminary data.</text>
</comment>
<sequence>MTIFTREGTVSRILPHRVEVTVISVSACLHCRLKENCTVSDCRSRNILVETDNPQRYAPGSRVTVLMDSRLGWWSVFYAYILPLILVLGSLFAILTATADETAAAAGALAVLVPYYLLLAAMKKRLLSRYAFRLKEE</sequence>
<name>A0A9D1M2P9_9PROT</name>
<dbReference type="EMBL" id="DVNC01000015">
    <property type="protein sequence ID" value="HIU52735.1"/>
    <property type="molecule type" value="Genomic_DNA"/>
</dbReference>
<reference evidence="2" key="1">
    <citation type="submission" date="2020-10" db="EMBL/GenBank/DDBJ databases">
        <authorList>
            <person name="Gilroy R."/>
        </authorList>
    </citation>
    <scope>NUCLEOTIDE SEQUENCE</scope>
    <source>
        <strain evidence="2">ChiW3-316</strain>
    </source>
</reference>
<keyword evidence="1" id="KW-0812">Transmembrane</keyword>
<feature type="transmembrane region" description="Helical" evidence="1">
    <location>
        <begin position="103"/>
        <end position="122"/>
    </location>
</feature>
<keyword evidence="1" id="KW-0472">Membrane</keyword>
<feature type="transmembrane region" description="Helical" evidence="1">
    <location>
        <begin position="71"/>
        <end position="97"/>
    </location>
</feature>
<dbReference type="Pfam" id="PF04246">
    <property type="entry name" value="RseC_MucC"/>
    <property type="match status" value="1"/>
</dbReference>
<evidence type="ECO:0000313" key="2">
    <source>
        <dbReference type="EMBL" id="HIU52735.1"/>
    </source>
</evidence>
<keyword evidence="1" id="KW-1133">Transmembrane helix</keyword>
<reference evidence="2" key="2">
    <citation type="journal article" date="2021" name="PeerJ">
        <title>Extensive microbial diversity within the chicken gut microbiome revealed by metagenomics and culture.</title>
        <authorList>
            <person name="Gilroy R."/>
            <person name="Ravi A."/>
            <person name="Getino M."/>
            <person name="Pursley I."/>
            <person name="Horton D.L."/>
            <person name="Alikhan N.F."/>
            <person name="Baker D."/>
            <person name="Gharbi K."/>
            <person name="Hall N."/>
            <person name="Watson M."/>
            <person name="Adriaenssens E.M."/>
            <person name="Foster-Nyarko E."/>
            <person name="Jarju S."/>
            <person name="Secka A."/>
            <person name="Antonio M."/>
            <person name="Oren A."/>
            <person name="Chaudhuri R.R."/>
            <person name="La Ragione R."/>
            <person name="Hildebrand F."/>
            <person name="Pallen M.J."/>
        </authorList>
    </citation>
    <scope>NUCLEOTIDE SEQUENCE</scope>
    <source>
        <strain evidence="2">ChiW3-316</strain>
    </source>
</reference>
<evidence type="ECO:0000256" key="1">
    <source>
        <dbReference type="SAM" id="Phobius"/>
    </source>
</evidence>
<dbReference type="AlphaFoldDB" id="A0A9D1M2P9"/>
<proteinExistence type="predicted"/>
<organism evidence="2 3">
    <name type="scientific">Candidatus Scatocola faecipullorum</name>
    <dbReference type="NCBI Taxonomy" id="2840917"/>
    <lineage>
        <taxon>Bacteria</taxon>
        <taxon>Pseudomonadati</taxon>
        <taxon>Pseudomonadota</taxon>
        <taxon>Alphaproteobacteria</taxon>
        <taxon>Rhodospirillales</taxon>
        <taxon>Rhodospirillaceae</taxon>
        <taxon>Rhodospirillaceae incertae sedis</taxon>
        <taxon>Candidatus Scatocola</taxon>
    </lineage>
</organism>
<accession>A0A9D1M2P9</accession>
<protein>
    <submittedName>
        <fullName evidence="2">SoxR reducing system RseC family protein</fullName>
    </submittedName>
</protein>
<gene>
    <name evidence="2" type="ORF">IAD20_01485</name>
</gene>
<dbReference type="Proteomes" id="UP000824107">
    <property type="component" value="Unassembled WGS sequence"/>
</dbReference>